<gene>
    <name evidence="3" type="ORF">H0266_11165</name>
</gene>
<evidence type="ECO:0000313" key="4">
    <source>
        <dbReference type="Proteomes" id="UP000571017"/>
    </source>
</evidence>
<dbReference type="Gene3D" id="3.20.20.370">
    <property type="entry name" value="Glycoside hydrolase/deacetylase"/>
    <property type="match status" value="1"/>
</dbReference>
<comment type="caution">
    <text evidence="3">The sequence shown here is derived from an EMBL/GenBank/DDBJ whole genome shotgun (WGS) entry which is preliminary data.</text>
</comment>
<name>A0A838CU86_9BACI</name>
<evidence type="ECO:0000256" key="1">
    <source>
        <dbReference type="SAM" id="Phobius"/>
    </source>
</evidence>
<dbReference type="InterPro" id="IPR011330">
    <property type="entry name" value="Glyco_hydro/deAcase_b/a-brl"/>
</dbReference>
<dbReference type="Proteomes" id="UP000571017">
    <property type="component" value="Unassembled WGS sequence"/>
</dbReference>
<feature type="signal peptide" evidence="2">
    <location>
        <begin position="1"/>
        <end position="24"/>
    </location>
</feature>
<dbReference type="AlphaFoldDB" id="A0A838CU86"/>
<sequence>MIRSFMCISFLLFTFLYHPYTTLASENSVAKALVVYSSNNSSIDEHQRKLDLLIGHFTSDTEFVSTNEFEPKHLEGVTHVFYQGIQKDNLDNLSKALSSFEGTIVAFGNNFEQLESTYSFVHSPHRENYNELILANKPESVIETSIQEVLSVKITSESRVLAWAKGGHQTHPMIIKNGQSYYIATGIINSQLKILLAEVFHDVFAQPHTNEKQGYIRLEDVHPLVDPVKLKQVARELKDRGIPYMVAVIPVYTKEKSGKQVHMSDYPEVLEVLKYMQKNGGSIVLHGYTHQYRSTETGEGFEFWDVENNTPIYKPANESGAIKSRKDFHNNQAYREYLDGLKDFETSYISNKITKGIHELHGFGLHPLAFEAPHYTMSQNGYQTLSNYFSMYVGQLQLSDDNWEVMEGSPYITRPSFLGGMTLLPETLGYIAPDDESAVSKIMKDAEQYLTVRDGMVSVFYHPYLGIERFTELLDQLETLPDIQWIDLKKQGTKVETSDITIEANNGTIHVDKNQLSAIISSKMSFNYFVRTTVDKVTWGMVGVGSLAVLFFSSYTVLSYRRLLKDEGDEKIG</sequence>
<accession>A0A838CU86</accession>
<protein>
    <submittedName>
        <fullName evidence="3">DUF2334 domain-containing protein</fullName>
    </submittedName>
</protein>
<evidence type="ECO:0000313" key="3">
    <source>
        <dbReference type="EMBL" id="MBA2175453.1"/>
    </source>
</evidence>
<keyword evidence="1" id="KW-1133">Transmembrane helix</keyword>
<dbReference type="Pfam" id="PF10096">
    <property type="entry name" value="DUF2334"/>
    <property type="match status" value="1"/>
</dbReference>
<keyword evidence="4" id="KW-1185">Reference proteome</keyword>
<proteinExistence type="predicted"/>
<dbReference type="SUPFAM" id="SSF88713">
    <property type="entry name" value="Glycoside hydrolase/deacetylase"/>
    <property type="match status" value="1"/>
</dbReference>
<dbReference type="GO" id="GO:0005975">
    <property type="term" value="P:carbohydrate metabolic process"/>
    <property type="evidence" value="ECO:0007669"/>
    <property type="project" value="InterPro"/>
</dbReference>
<keyword evidence="1" id="KW-0812">Transmembrane</keyword>
<evidence type="ECO:0000256" key="2">
    <source>
        <dbReference type="SAM" id="SignalP"/>
    </source>
</evidence>
<feature type="transmembrane region" description="Helical" evidence="1">
    <location>
        <begin position="537"/>
        <end position="558"/>
    </location>
</feature>
<feature type="chain" id="PRO_5032565325" evidence="2">
    <location>
        <begin position="25"/>
        <end position="573"/>
    </location>
</feature>
<keyword evidence="1" id="KW-0472">Membrane</keyword>
<dbReference type="InterPro" id="IPR018763">
    <property type="entry name" value="DUF2334"/>
</dbReference>
<organism evidence="3 4">
    <name type="scientific">Halobacillus locisalis</name>
    <dbReference type="NCBI Taxonomy" id="220753"/>
    <lineage>
        <taxon>Bacteria</taxon>
        <taxon>Bacillati</taxon>
        <taxon>Bacillota</taxon>
        <taxon>Bacilli</taxon>
        <taxon>Bacillales</taxon>
        <taxon>Bacillaceae</taxon>
        <taxon>Halobacillus</taxon>
    </lineage>
</organism>
<dbReference type="RefSeq" id="WP_181472463.1">
    <property type="nucleotide sequence ID" value="NZ_JACEFG010000002.1"/>
</dbReference>
<dbReference type="CDD" id="cd10923">
    <property type="entry name" value="CE4_COG5298"/>
    <property type="match status" value="1"/>
</dbReference>
<dbReference type="EMBL" id="JACEFG010000002">
    <property type="protein sequence ID" value="MBA2175453.1"/>
    <property type="molecule type" value="Genomic_DNA"/>
</dbReference>
<reference evidence="3 4" key="1">
    <citation type="journal article" date="2004" name="Extremophiles">
        <title>Halobacillus locisalis sp. nov., a halophilic bacterium isolated from a marine solar saltern of the Yellow Sea in Korea.</title>
        <authorList>
            <person name="Yoon J.H."/>
            <person name="Kang K.H."/>
            <person name="Oh T.K."/>
            <person name="Park Y.H."/>
        </authorList>
    </citation>
    <scope>NUCLEOTIDE SEQUENCE [LARGE SCALE GENOMIC DNA]</scope>
    <source>
        <strain evidence="3 4">KCTC 3788</strain>
    </source>
</reference>
<keyword evidence="2" id="KW-0732">Signal</keyword>